<name>A0ABN8PZX6_9CNID</name>
<evidence type="ECO:0000256" key="1">
    <source>
        <dbReference type="ARBA" id="ARBA00004123"/>
    </source>
</evidence>
<dbReference type="PROSITE" id="PS00027">
    <property type="entry name" value="HOMEOBOX_1"/>
    <property type="match status" value="1"/>
</dbReference>
<evidence type="ECO:0000259" key="9">
    <source>
        <dbReference type="PROSITE" id="PS50071"/>
    </source>
</evidence>
<dbReference type="PROSITE" id="PS00035">
    <property type="entry name" value="POU_1"/>
    <property type="match status" value="1"/>
</dbReference>
<dbReference type="PROSITE" id="PS50071">
    <property type="entry name" value="HOMEOBOX_2"/>
    <property type="match status" value="1"/>
</dbReference>
<dbReference type="EMBL" id="CALNXK010000098">
    <property type="protein sequence ID" value="CAH3154377.1"/>
    <property type="molecule type" value="Genomic_DNA"/>
</dbReference>
<dbReference type="Gene3D" id="1.10.10.60">
    <property type="entry name" value="Homeodomain-like"/>
    <property type="match status" value="1"/>
</dbReference>
<evidence type="ECO:0000256" key="5">
    <source>
        <dbReference type="ARBA" id="ARBA00023242"/>
    </source>
</evidence>
<evidence type="ECO:0000256" key="8">
    <source>
        <dbReference type="SAM" id="MobiDB-lite"/>
    </source>
</evidence>
<dbReference type="PRINTS" id="PR00028">
    <property type="entry name" value="POUDOMAIN"/>
</dbReference>
<gene>
    <name evidence="11" type="ORF">PLOB_00049988</name>
</gene>
<comment type="caution">
    <text evidence="11">The sequence shown here is derived from an EMBL/GenBank/DDBJ whole genome shotgun (WGS) entry which is preliminary data.</text>
</comment>
<dbReference type="InterPro" id="IPR009057">
    <property type="entry name" value="Homeodomain-like_sf"/>
</dbReference>
<sequence>MMADWVEFFARETPPGNLKEVRTTVGEFAATQRAAGRDVVFVTSGGTRVPLEANAVRFIDNFSNGTRGSASAEYFLQQGYAVIFLHRQGSLQPFTRNFPSHDILDLLQLKDLPDGSSQIEVNSHKLPKLIQILKVYRQVRAAGTLLMIEYNSLSEYLFLLRGVAESLAPHGPSIMLYLAAAVSDFYVPSQDMPEHKIQSADGPLQLQLVQAPKMMAPLVKEWIPQAFTVSFKLETDVNIISKKARRALAKYSHQVVVSNILQTRKKTVVIITPTQETAIWMSDSELETGKEIEEKIVIDLKKMHQQFLASSVLQGNTRSVMLTDQLCQNSNQIPATVQVGHFITTHIQPLPVSQSGEGVITGFPPYTISTASLALPPTAAVPQIQQAKAEEAPSSQEIAQGTAPELSDLSNSSAQIFGTLADSCLTADMKAFIESFRARRIALGYTQEDVGNELSHTNGHSSYSQSFISRFESKNLGLKAAEKMKPVLQEWIEQKEAECAKGLRMCKKRKRRTSFTNETLQFLIKTFEQNSKPTSAEIVDIASKLGLEPVTVRVWFCNRKQMMKRMVSGKGRAVHSLKAELDAKKQESPSTEDRESPTKLDFTNMPVGQFSFTEDRVKALVCLSSDGSPVKSSHTAASTTAVSYAQVHDDSIVHSVAEAANTSPENAQHVEQRSVTEVPYT</sequence>
<dbReference type="SUPFAM" id="SSF47413">
    <property type="entry name" value="lambda repressor-like DNA-binding domains"/>
    <property type="match status" value="1"/>
</dbReference>
<reference evidence="11 12" key="1">
    <citation type="submission" date="2022-05" db="EMBL/GenBank/DDBJ databases">
        <authorList>
            <consortium name="Genoscope - CEA"/>
            <person name="William W."/>
        </authorList>
    </citation>
    <scope>NUCLEOTIDE SEQUENCE [LARGE SCALE GENOMIC DNA]</scope>
</reference>
<comment type="similarity">
    <text evidence="2">Belongs to the PPC synthetase family.</text>
</comment>
<evidence type="ECO:0000256" key="7">
    <source>
        <dbReference type="RuleBase" id="RU000682"/>
    </source>
</evidence>
<evidence type="ECO:0008006" key="13">
    <source>
        <dbReference type="Google" id="ProtNLM"/>
    </source>
</evidence>
<evidence type="ECO:0000256" key="4">
    <source>
        <dbReference type="ARBA" id="ARBA00023155"/>
    </source>
</evidence>
<dbReference type="PROSITE" id="PS51179">
    <property type="entry name" value="POU_3"/>
    <property type="match status" value="1"/>
</dbReference>
<dbReference type="CDD" id="cd00086">
    <property type="entry name" value="homeodomain"/>
    <property type="match status" value="1"/>
</dbReference>
<dbReference type="InterPro" id="IPR007085">
    <property type="entry name" value="DNA/pantothenate-metab_flavo_C"/>
</dbReference>
<dbReference type="Proteomes" id="UP001159405">
    <property type="component" value="Unassembled WGS sequence"/>
</dbReference>
<dbReference type="Gene3D" id="1.10.260.40">
    <property type="entry name" value="lambda repressor-like DNA-binding domains"/>
    <property type="match status" value="1"/>
</dbReference>
<dbReference type="InterPro" id="IPR010982">
    <property type="entry name" value="Lambda_DNA-bd_dom_sf"/>
</dbReference>
<dbReference type="InterPro" id="IPR000327">
    <property type="entry name" value="POU_dom"/>
</dbReference>
<dbReference type="SUPFAM" id="SSF46689">
    <property type="entry name" value="Homeodomain-like"/>
    <property type="match status" value="1"/>
</dbReference>
<feature type="region of interest" description="Disordered" evidence="8">
    <location>
        <begin position="659"/>
        <end position="681"/>
    </location>
</feature>
<evidence type="ECO:0000313" key="11">
    <source>
        <dbReference type="EMBL" id="CAH3154377.1"/>
    </source>
</evidence>
<feature type="DNA-binding region" description="Homeobox" evidence="6">
    <location>
        <begin position="508"/>
        <end position="567"/>
    </location>
</feature>
<feature type="compositionally biased region" description="Basic and acidic residues" evidence="8">
    <location>
        <begin position="580"/>
        <end position="598"/>
    </location>
</feature>
<dbReference type="InterPro" id="IPR001356">
    <property type="entry name" value="HD"/>
</dbReference>
<proteinExistence type="inferred from homology"/>
<dbReference type="Gene3D" id="3.40.50.10300">
    <property type="entry name" value="CoaB-like"/>
    <property type="match status" value="1"/>
</dbReference>
<feature type="region of interest" description="Disordered" evidence="8">
    <location>
        <begin position="580"/>
        <end position="602"/>
    </location>
</feature>
<protein>
    <recommendedName>
        <fullName evidence="13">POU domain protein</fullName>
    </recommendedName>
</protein>
<keyword evidence="5 6" id="KW-0539">Nucleus</keyword>
<dbReference type="PANTHER" id="PTHR11636:SF5">
    <property type="entry name" value="POU DOMAIN MOTIF 3, ISOFORM F"/>
    <property type="match status" value="1"/>
</dbReference>
<evidence type="ECO:0000313" key="12">
    <source>
        <dbReference type="Proteomes" id="UP001159405"/>
    </source>
</evidence>
<keyword evidence="4 6" id="KW-0371">Homeobox</keyword>
<keyword evidence="3 6" id="KW-0238">DNA-binding</keyword>
<dbReference type="SMART" id="SM00389">
    <property type="entry name" value="HOX"/>
    <property type="match status" value="1"/>
</dbReference>
<dbReference type="Pfam" id="PF04127">
    <property type="entry name" value="DFP"/>
    <property type="match status" value="1"/>
</dbReference>
<dbReference type="SUPFAM" id="SSF102645">
    <property type="entry name" value="CoaB-like"/>
    <property type="match status" value="1"/>
</dbReference>
<dbReference type="Pfam" id="PF00046">
    <property type="entry name" value="Homeodomain"/>
    <property type="match status" value="1"/>
</dbReference>
<comment type="subcellular location">
    <subcellularLocation>
        <location evidence="1 6 7">Nucleus</location>
    </subcellularLocation>
</comment>
<organism evidence="11 12">
    <name type="scientific">Porites lobata</name>
    <dbReference type="NCBI Taxonomy" id="104759"/>
    <lineage>
        <taxon>Eukaryota</taxon>
        <taxon>Metazoa</taxon>
        <taxon>Cnidaria</taxon>
        <taxon>Anthozoa</taxon>
        <taxon>Hexacorallia</taxon>
        <taxon>Scleractinia</taxon>
        <taxon>Fungiina</taxon>
        <taxon>Poritidae</taxon>
        <taxon>Porites</taxon>
    </lineage>
</organism>
<dbReference type="PANTHER" id="PTHR11636">
    <property type="entry name" value="POU DOMAIN"/>
    <property type="match status" value="1"/>
</dbReference>
<dbReference type="InterPro" id="IPR017970">
    <property type="entry name" value="Homeobox_CS"/>
</dbReference>
<keyword evidence="12" id="KW-1185">Reference proteome</keyword>
<evidence type="ECO:0000259" key="10">
    <source>
        <dbReference type="PROSITE" id="PS51179"/>
    </source>
</evidence>
<feature type="domain" description="POU-specific" evidence="10">
    <location>
        <begin position="421"/>
        <end position="496"/>
    </location>
</feature>
<evidence type="ECO:0000256" key="6">
    <source>
        <dbReference type="PROSITE-ProRule" id="PRU00108"/>
    </source>
</evidence>
<dbReference type="InterPro" id="IPR013847">
    <property type="entry name" value="POU"/>
</dbReference>
<dbReference type="SMART" id="SM00352">
    <property type="entry name" value="POU"/>
    <property type="match status" value="1"/>
</dbReference>
<evidence type="ECO:0000256" key="2">
    <source>
        <dbReference type="ARBA" id="ARBA00005703"/>
    </source>
</evidence>
<dbReference type="InterPro" id="IPR035929">
    <property type="entry name" value="CoaB-like_sf"/>
</dbReference>
<feature type="domain" description="Homeobox" evidence="9">
    <location>
        <begin position="506"/>
        <end position="566"/>
    </location>
</feature>
<dbReference type="Pfam" id="PF00157">
    <property type="entry name" value="Pou"/>
    <property type="match status" value="1"/>
</dbReference>
<evidence type="ECO:0000256" key="3">
    <source>
        <dbReference type="ARBA" id="ARBA00023125"/>
    </source>
</evidence>
<dbReference type="InterPro" id="IPR050255">
    <property type="entry name" value="POU_domain_TF"/>
</dbReference>
<accession>A0ABN8PZX6</accession>